<evidence type="ECO:0000256" key="4">
    <source>
        <dbReference type="ARBA" id="ARBA00023002"/>
    </source>
</evidence>
<reference evidence="8 9" key="1">
    <citation type="submission" date="2019-02" db="EMBL/GenBank/DDBJ databases">
        <title>Sequencing the genomes of 1000 actinobacteria strains.</title>
        <authorList>
            <person name="Klenk H.-P."/>
        </authorList>
    </citation>
    <scope>NUCLEOTIDE SEQUENCE [LARGE SCALE GENOMIC DNA]</scope>
    <source>
        <strain evidence="8 9">DSM 45779</strain>
    </source>
</reference>
<dbReference type="InterPro" id="IPR017972">
    <property type="entry name" value="Cyt_P450_CS"/>
</dbReference>
<evidence type="ECO:0000256" key="5">
    <source>
        <dbReference type="ARBA" id="ARBA00023004"/>
    </source>
</evidence>
<evidence type="ECO:0000256" key="6">
    <source>
        <dbReference type="ARBA" id="ARBA00023033"/>
    </source>
</evidence>
<dbReference type="Proteomes" id="UP000291591">
    <property type="component" value="Unassembled WGS sequence"/>
</dbReference>
<evidence type="ECO:0000256" key="2">
    <source>
        <dbReference type="ARBA" id="ARBA00022617"/>
    </source>
</evidence>
<dbReference type="CDD" id="cd20625">
    <property type="entry name" value="CYP164-like"/>
    <property type="match status" value="1"/>
</dbReference>
<dbReference type="GO" id="GO:0020037">
    <property type="term" value="F:heme binding"/>
    <property type="evidence" value="ECO:0007669"/>
    <property type="project" value="InterPro"/>
</dbReference>
<dbReference type="SUPFAM" id="SSF48264">
    <property type="entry name" value="Cytochrome P450"/>
    <property type="match status" value="1"/>
</dbReference>
<dbReference type="InterPro" id="IPR002397">
    <property type="entry name" value="Cyt_P450_B"/>
</dbReference>
<dbReference type="RefSeq" id="WP_130291179.1">
    <property type="nucleotide sequence ID" value="NZ_SHKL01000001.1"/>
</dbReference>
<keyword evidence="6 7" id="KW-0503">Monooxygenase</keyword>
<dbReference type="PANTHER" id="PTHR46696:SF4">
    <property type="entry name" value="BIOTIN BIOSYNTHESIS CYTOCHROME P450"/>
    <property type="match status" value="1"/>
</dbReference>
<dbReference type="PROSITE" id="PS00086">
    <property type="entry name" value="CYTOCHROME_P450"/>
    <property type="match status" value="1"/>
</dbReference>
<evidence type="ECO:0000313" key="8">
    <source>
        <dbReference type="EMBL" id="RZT86966.1"/>
    </source>
</evidence>
<dbReference type="Pfam" id="PF00067">
    <property type="entry name" value="p450"/>
    <property type="match status" value="1"/>
</dbReference>
<dbReference type="PRINTS" id="PR00359">
    <property type="entry name" value="BP450"/>
</dbReference>
<organism evidence="8 9">
    <name type="scientific">Pseudonocardia sediminis</name>
    <dbReference type="NCBI Taxonomy" id="1397368"/>
    <lineage>
        <taxon>Bacteria</taxon>
        <taxon>Bacillati</taxon>
        <taxon>Actinomycetota</taxon>
        <taxon>Actinomycetes</taxon>
        <taxon>Pseudonocardiales</taxon>
        <taxon>Pseudonocardiaceae</taxon>
        <taxon>Pseudonocardia</taxon>
    </lineage>
</organism>
<keyword evidence="2 7" id="KW-0349">Heme</keyword>
<dbReference type="OrthoDB" id="142769at2"/>
<name>A0A4Q7UYE8_PSEST</name>
<evidence type="ECO:0000256" key="1">
    <source>
        <dbReference type="ARBA" id="ARBA00010617"/>
    </source>
</evidence>
<evidence type="ECO:0000256" key="7">
    <source>
        <dbReference type="RuleBase" id="RU000461"/>
    </source>
</evidence>
<evidence type="ECO:0000256" key="3">
    <source>
        <dbReference type="ARBA" id="ARBA00022723"/>
    </source>
</evidence>
<keyword evidence="4 7" id="KW-0560">Oxidoreductase</keyword>
<dbReference type="FunFam" id="1.10.630.10:FF:000018">
    <property type="entry name" value="Cytochrome P450 monooxygenase"/>
    <property type="match status" value="1"/>
</dbReference>
<dbReference type="GO" id="GO:0008395">
    <property type="term" value="F:steroid hydroxylase activity"/>
    <property type="evidence" value="ECO:0007669"/>
    <property type="project" value="TreeGrafter"/>
</dbReference>
<dbReference type="InterPro" id="IPR036396">
    <property type="entry name" value="Cyt_P450_sf"/>
</dbReference>
<evidence type="ECO:0008006" key="10">
    <source>
        <dbReference type="Google" id="ProtNLM"/>
    </source>
</evidence>
<protein>
    <recommendedName>
        <fullName evidence="10">Cytochrome P450</fullName>
    </recommendedName>
</protein>
<dbReference type="GO" id="GO:0006707">
    <property type="term" value="P:cholesterol catabolic process"/>
    <property type="evidence" value="ECO:0007669"/>
    <property type="project" value="TreeGrafter"/>
</dbReference>
<evidence type="ECO:0000313" key="9">
    <source>
        <dbReference type="Proteomes" id="UP000291591"/>
    </source>
</evidence>
<accession>A0A4Q7UYE8</accession>
<comment type="caution">
    <text evidence="8">The sequence shown here is derived from an EMBL/GenBank/DDBJ whole genome shotgun (WGS) entry which is preliminary data.</text>
</comment>
<dbReference type="InterPro" id="IPR001128">
    <property type="entry name" value="Cyt_P450"/>
</dbReference>
<keyword evidence="5 7" id="KW-0408">Iron</keyword>
<keyword evidence="9" id="KW-1185">Reference proteome</keyword>
<gene>
    <name evidence="8" type="ORF">EV383_3871</name>
</gene>
<comment type="similarity">
    <text evidence="1 7">Belongs to the cytochrome P450 family.</text>
</comment>
<dbReference type="GO" id="GO:0005506">
    <property type="term" value="F:iron ion binding"/>
    <property type="evidence" value="ECO:0007669"/>
    <property type="project" value="InterPro"/>
</dbReference>
<dbReference type="PANTHER" id="PTHR46696">
    <property type="entry name" value="P450, PUTATIVE (EUROFUNG)-RELATED"/>
    <property type="match status" value="1"/>
</dbReference>
<dbReference type="GO" id="GO:0036199">
    <property type="term" value="F:cholest-4-en-3-one 26-monooxygenase activity"/>
    <property type="evidence" value="ECO:0007669"/>
    <property type="project" value="TreeGrafter"/>
</dbReference>
<proteinExistence type="inferred from homology"/>
<dbReference type="EMBL" id="SHKL01000001">
    <property type="protein sequence ID" value="RZT86966.1"/>
    <property type="molecule type" value="Genomic_DNA"/>
</dbReference>
<dbReference type="Gene3D" id="1.10.630.10">
    <property type="entry name" value="Cytochrome P450"/>
    <property type="match status" value="1"/>
</dbReference>
<dbReference type="AlphaFoldDB" id="A0A4Q7UYE8"/>
<sequence>MAGSRGARRWVRWLLRHGAVRRTVARQAQRGDLGAKMIVDRDVVRDPYPSYDEIRSQGRIVRSALTLTTVDHEITQTMLRSPDFCVGMRMPENAPSLLQFLLKVGGSWPLGPAEPPSLLSTDPPDHTRMRKLVTRAFSAKAIASLRGRTEEIATELLDEMTAHSGARPRADVIAEYAALLPATVIAEMLGAPLDMREKFLEWGAGGAYSLDMGLTFRNFRRSERDIDALSEWMLGHFEELRRNPGQNILSDLVQAHDSDEGRLSDDELLSIAMLLLAAGFETTVNLIGNGTKALLEHPDQLARLQAEPELWPNAVDEILRFESPVQRTGRVASRDTEVAGIPVRRGSLIIAHLGGANRDPAVFDDPHTFDVGRAGADRHVSFSSGIHYCLGAALAKMEGEVGLRALFDRFPGMRADGPGKLRGTRVLRGYSSLPVRLDPTPVGDPSPVAAQA</sequence>
<keyword evidence="3 7" id="KW-0479">Metal-binding</keyword>